<keyword evidence="5" id="KW-0804">Transcription</keyword>
<keyword evidence="6" id="KW-0539">Nucleus</keyword>
<protein>
    <submittedName>
        <fullName evidence="8">C6 zinc finger domain-containing protein</fullName>
    </submittedName>
</protein>
<dbReference type="Proteomes" id="UP000002499">
    <property type="component" value="Unassembled WGS sequence"/>
</dbReference>
<dbReference type="EMBL" id="GL698635">
    <property type="protein sequence ID" value="EFY84323.1"/>
    <property type="molecule type" value="Genomic_DNA"/>
</dbReference>
<keyword evidence="1" id="KW-0479">Metal-binding</keyword>
<dbReference type="PANTHER" id="PTHR31944:SF131">
    <property type="entry name" value="HEME-RESPONSIVE ZINC FINGER TRANSCRIPTION FACTOR HAP1"/>
    <property type="match status" value="1"/>
</dbReference>
<dbReference type="GO" id="GO:0005634">
    <property type="term" value="C:nucleus"/>
    <property type="evidence" value="ECO:0007669"/>
    <property type="project" value="TreeGrafter"/>
</dbReference>
<keyword evidence="7" id="KW-0732">Signal</keyword>
<dbReference type="GO" id="GO:0000978">
    <property type="term" value="F:RNA polymerase II cis-regulatory region sequence-specific DNA binding"/>
    <property type="evidence" value="ECO:0007669"/>
    <property type="project" value="TreeGrafter"/>
</dbReference>
<dbReference type="InParanoid" id="E9EIC7"/>
<accession>E9EIC7</accession>
<dbReference type="InterPro" id="IPR051430">
    <property type="entry name" value="Fungal_TF_Env_Response"/>
</dbReference>
<evidence type="ECO:0000256" key="7">
    <source>
        <dbReference type="SAM" id="SignalP"/>
    </source>
</evidence>
<evidence type="ECO:0000313" key="9">
    <source>
        <dbReference type="Proteomes" id="UP000002499"/>
    </source>
</evidence>
<evidence type="ECO:0000256" key="2">
    <source>
        <dbReference type="ARBA" id="ARBA00022833"/>
    </source>
</evidence>
<dbReference type="OrthoDB" id="4337792at2759"/>
<organism evidence="9">
    <name type="scientific">Metarhizium acridum (strain CQMa 102)</name>
    <dbReference type="NCBI Taxonomy" id="655827"/>
    <lineage>
        <taxon>Eukaryota</taxon>
        <taxon>Fungi</taxon>
        <taxon>Dikarya</taxon>
        <taxon>Ascomycota</taxon>
        <taxon>Pezizomycotina</taxon>
        <taxon>Sordariomycetes</taxon>
        <taxon>Hypocreomycetidae</taxon>
        <taxon>Hypocreales</taxon>
        <taxon>Clavicipitaceae</taxon>
        <taxon>Metarhizium</taxon>
    </lineage>
</organism>
<evidence type="ECO:0000256" key="6">
    <source>
        <dbReference type="ARBA" id="ARBA00023242"/>
    </source>
</evidence>
<feature type="chain" id="PRO_5003235762" evidence="7">
    <location>
        <begin position="28"/>
        <end position="309"/>
    </location>
</feature>
<keyword evidence="9" id="KW-1185">Reference proteome</keyword>
<reference evidence="8 9" key="1">
    <citation type="journal article" date="2011" name="PLoS Genet.">
        <title>Genome sequencing and comparative transcriptomics of the model entomopathogenic fungi Metarhizium anisopliae and M. acridum.</title>
        <authorList>
            <person name="Gao Q."/>
            <person name="Jin K."/>
            <person name="Ying S.H."/>
            <person name="Zhang Y."/>
            <person name="Xiao G."/>
            <person name="Shang Y."/>
            <person name="Duan Z."/>
            <person name="Hu X."/>
            <person name="Xie X.Q."/>
            <person name="Zhou G."/>
            <person name="Peng G."/>
            <person name="Luo Z."/>
            <person name="Huang W."/>
            <person name="Wang B."/>
            <person name="Fang W."/>
            <person name="Wang S."/>
            <person name="Zhong Y."/>
            <person name="Ma L.J."/>
            <person name="St Leger R.J."/>
            <person name="Zhao G.P."/>
            <person name="Pei Y."/>
            <person name="Feng M.G."/>
            <person name="Xia Y."/>
            <person name="Wang C."/>
        </authorList>
    </citation>
    <scope>NUCLEOTIDE SEQUENCE [LARGE SCALE GENOMIC DNA]</scope>
    <source>
        <strain evidence="8 9">CQMa 102</strain>
    </source>
</reference>
<dbReference type="CDD" id="cd12148">
    <property type="entry name" value="fungal_TF_MHR"/>
    <property type="match status" value="1"/>
</dbReference>
<feature type="signal peptide" evidence="7">
    <location>
        <begin position="1"/>
        <end position="27"/>
    </location>
</feature>
<evidence type="ECO:0000256" key="4">
    <source>
        <dbReference type="ARBA" id="ARBA00023125"/>
    </source>
</evidence>
<evidence type="ECO:0000313" key="8">
    <source>
        <dbReference type="EMBL" id="EFY84323.1"/>
    </source>
</evidence>
<dbReference type="GO" id="GO:0001228">
    <property type="term" value="F:DNA-binding transcription activator activity, RNA polymerase II-specific"/>
    <property type="evidence" value="ECO:0007669"/>
    <property type="project" value="TreeGrafter"/>
</dbReference>
<dbReference type="HOGENOM" id="CLU_900414_0_0_1"/>
<evidence type="ECO:0000256" key="3">
    <source>
        <dbReference type="ARBA" id="ARBA00023015"/>
    </source>
</evidence>
<dbReference type="PANTHER" id="PTHR31944">
    <property type="entry name" value="HEME-RESPONSIVE ZINC FINGER TRANSCRIPTION FACTOR HAP1"/>
    <property type="match status" value="1"/>
</dbReference>
<gene>
    <name evidence="8" type="ORF">MAC_09625</name>
</gene>
<evidence type="ECO:0000256" key="1">
    <source>
        <dbReference type="ARBA" id="ARBA00022723"/>
    </source>
</evidence>
<evidence type="ECO:0000256" key="5">
    <source>
        <dbReference type="ARBA" id="ARBA00023163"/>
    </source>
</evidence>
<name>E9EIC7_METAQ</name>
<dbReference type="AlphaFoldDB" id="E9EIC7"/>
<dbReference type="GO" id="GO:0046872">
    <property type="term" value="F:metal ion binding"/>
    <property type="evidence" value="ECO:0007669"/>
    <property type="project" value="UniProtKB-KW"/>
</dbReference>
<keyword evidence="2" id="KW-0862">Zinc</keyword>
<keyword evidence="4" id="KW-0238">DNA-binding</keyword>
<proteinExistence type="predicted"/>
<sequence>MAKSLQGCSSWSYSLCSLLSAAPFTEALVVTSIVKRHLNGIIWLSVARGPSEKSTMNMEGLQIFCALLLSKQTTLHCPGPTWLSAGSLLTAAMSMGLHRDLKYLPLLSLYQCQMRKRLWATTMGLVIQHELDSGVPLLSSQRNYDTSLLQNCNDDLRDLEDEVAKCTPNHPTANSLQTALAESTPLRMEIVRLLNGLNNEPSFDQVIALVLAFASQVIETSSSGEADAYQWLFELANVGGGSFQGCLGLLVLGMEVFLQLGEQEHGQKGDRPDQTLDESRGQIVDRLDAICACETGIELGSMNMKAYYS</sequence>
<keyword evidence="3" id="KW-0805">Transcription regulation</keyword>